<name>A0A2T0XH77_9BACT</name>
<dbReference type="Proteomes" id="UP000252733">
    <property type="component" value="Unassembled WGS sequence"/>
</dbReference>
<gene>
    <name evidence="1" type="ORF">DFO77_11232</name>
</gene>
<reference evidence="1 2" key="1">
    <citation type="submission" date="2018-07" db="EMBL/GenBank/DDBJ databases">
        <title>Freshwater and sediment microbial communities from various areas in North America, analyzing microbe dynamics in response to fracking.</title>
        <authorList>
            <person name="Lamendella R."/>
        </authorList>
    </citation>
    <scope>NUCLEOTIDE SEQUENCE [LARGE SCALE GENOMIC DNA]</scope>
    <source>
        <strain evidence="1 2">160A</strain>
    </source>
</reference>
<dbReference type="AlphaFoldDB" id="A0A2T0XH77"/>
<sequence length="210" mass="24549">MGLSFHYSGAIKNREDLPSLIADVQTLAKTHDWEYQIFETSFPDNEVPPYNEDLIYGISITPPKCETIDICFTQDGRMSSLLHLLMWKDSDPAEAEKYMYLLSVKTQFAGIDIHVIVIDFFRYISRQYLKNFTLTDEGNYWETSDMQVLKNQFDRFSRALDSFGLGLETTPPESKENLINYLERIAKKTDNFLKREDDKSRNSWRKGQVQ</sequence>
<organism evidence="1 2">
    <name type="scientific">Marinilabilia salmonicolor</name>
    <dbReference type="NCBI Taxonomy" id="989"/>
    <lineage>
        <taxon>Bacteria</taxon>
        <taxon>Pseudomonadati</taxon>
        <taxon>Bacteroidota</taxon>
        <taxon>Bacteroidia</taxon>
        <taxon>Marinilabiliales</taxon>
        <taxon>Marinilabiliaceae</taxon>
        <taxon>Marinilabilia</taxon>
    </lineage>
</organism>
<keyword evidence="2" id="KW-1185">Reference proteome</keyword>
<evidence type="ECO:0000313" key="1">
    <source>
        <dbReference type="EMBL" id="RCW33870.1"/>
    </source>
</evidence>
<dbReference type="EMBL" id="QPIZ01000012">
    <property type="protein sequence ID" value="RCW33870.1"/>
    <property type="molecule type" value="Genomic_DNA"/>
</dbReference>
<comment type="caution">
    <text evidence="1">The sequence shown here is derived from an EMBL/GenBank/DDBJ whole genome shotgun (WGS) entry which is preliminary data.</text>
</comment>
<evidence type="ECO:0000313" key="2">
    <source>
        <dbReference type="Proteomes" id="UP000252733"/>
    </source>
</evidence>
<proteinExistence type="predicted"/>
<dbReference type="STRING" id="1168289.GCA_000259075_01128"/>
<dbReference type="OrthoDB" id="8073112at2"/>
<dbReference type="RefSeq" id="WP_106153507.1">
    <property type="nucleotide sequence ID" value="NZ_PVTS01000010.1"/>
</dbReference>
<protein>
    <submittedName>
        <fullName evidence="1">Uncharacterized protein</fullName>
    </submittedName>
</protein>
<accession>A0A2T0XH77</accession>